<dbReference type="Proteomes" id="UP000192266">
    <property type="component" value="Unassembled WGS sequence"/>
</dbReference>
<sequence>MADYFDFHFHPLFKQFLLAFKASERQNDRCTEPVRLPGLGRIIDSLAGRILESQACVAQARQGGVHLGIACLIAIEHVLSSDKGKLALLNSQRITPLDDEFFAFVREGRGSYNDLVEMELSFYEWVAQTRSRQMKLLSRKTDAQLATGKLNLVLAMEGGHGLSRQRINEFAGPADPVATVQAYREHPTRDLLYLTLTHFSHIREQLLCSHAYAFKLVRQLAATRPQVAGLRQLGRAVVRACLDVSQNPYPIHIDIKHMSLQARLEYYAFRRELLASKNGFKAPPGGIPLLATHVGVTGFRLAGLADRLTDFGLEDALVPCVRMRTRRQVAGELSEHESVWFNSWTLNLLDDDIEEIARSGGLIGISLDVRILGFEGSAKRLLNRLELFAPDYMSPADFAALFPVLARQLPKLDLPEEEALEPLVRETELGEELFGTSRRERELYLFCLNVLHTVAVINALPAEQGKQLNGWDFVSVGSDFDGLVDSLKSCARATELPTFERELMHYFPRAERAYQAARNSTTPLLHAPGTPFNARAFQNGPLRQLLYDNGARLLSRLW</sequence>
<accession>A0A1W1VJ35</accession>
<dbReference type="Gene3D" id="3.20.20.140">
    <property type="entry name" value="Metal-dependent hydrolases"/>
    <property type="match status" value="1"/>
</dbReference>
<dbReference type="SUPFAM" id="SSF51556">
    <property type="entry name" value="Metallo-dependent hydrolases"/>
    <property type="match status" value="1"/>
</dbReference>
<organism evidence="1 2">
    <name type="scientific">Hymenobacter roseosalivarius DSM 11622</name>
    <dbReference type="NCBI Taxonomy" id="645990"/>
    <lineage>
        <taxon>Bacteria</taxon>
        <taxon>Pseudomonadati</taxon>
        <taxon>Bacteroidota</taxon>
        <taxon>Cytophagia</taxon>
        <taxon>Cytophagales</taxon>
        <taxon>Hymenobacteraceae</taxon>
        <taxon>Hymenobacter</taxon>
    </lineage>
</organism>
<dbReference type="EMBL" id="FWWW01000063">
    <property type="protein sequence ID" value="SMB93395.1"/>
    <property type="molecule type" value="Genomic_DNA"/>
</dbReference>
<name>A0A1W1VJ35_9BACT</name>
<protein>
    <submittedName>
        <fullName evidence="1">Uncharacterized protein</fullName>
    </submittedName>
</protein>
<dbReference type="InterPro" id="IPR032466">
    <property type="entry name" value="Metal_Hydrolase"/>
</dbReference>
<dbReference type="STRING" id="645990.SAMN00120144_3546"/>
<reference evidence="1 2" key="1">
    <citation type="submission" date="2017-04" db="EMBL/GenBank/DDBJ databases">
        <authorList>
            <person name="Afonso C.L."/>
            <person name="Miller P.J."/>
            <person name="Scott M.A."/>
            <person name="Spackman E."/>
            <person name="Goraichik I."/>
            <person name="Dimitrov K.M."/>
            <person name="Suarez D.L."/>
            <person name="Swayne D.E."/>
        </authorList>
    </citation>
    <scope>NUCLEOTIDE SEQUENCE [LARGE SCALE GENOMIC DNA]</scope>
    <source>
        <strain evidence="1 2">DSM 11622</strain>
    </source>
</reference>
<proteinExistence type="predicted"/>
<dbReference type="OrthoDB" id="611177at2"/>
<keyword evidence="2" id="KW-1185">Reference proteome</keyword>
<dbReference type="AlphaFoldDB" id="A0A1W1VJ35"/>
<dbReference type="RefSeq" id="WP_084444886.1">
    <property type="nucleotide sequence ID" value="NZ_FWWW01000063.1"/>
</dbReference>
<evidence type="ECO:0000313" key="1">
    <source>
        <dbReference type="EMBL" id="SMB93395.1"/>
    </source>
</evidence>
<gene>
    <name evidence="1" type="ORF">SAMN00120144_3546</name>
</gene>
<evidence type="ECO:0000313" key="2">
    <source>
        <dbReference type="Proteomes" id="UP000192266"/>
    </source>
</evidence>